<dbReference type="OrthoDB" id="4104179at2759"/>
<gene>
    <name evidence="1" type="ORF">K490DRAFT_36928</name>
</gene>
<dbReference type="GO" id="GO:0005975">
    <property type="term" value="P:carbohydrate metabolic process"/>
    <property type="evidence" value="ECO:0007669"/>
    <property type="project" value="InterPro"/>
</dbReference>
<dbReference type="SUPFAM" id="SSF48208">
    <property type="entry name" value="Six-hairpin glycosidases"/>
    <property type="match status" value="1"/>
</dbReference>
<dbReference type="EMBL" id="ML978714">
    <property type="protein sequence ID" value="KAF2089547.1"/>
    <property type="molecule type" value="Genomic_DNA"/>
</dbReference>
<reference evidence="1" key="1">
    <citation type="journal article" date="2020" name="Stud. Mycol.">
        <title>101 Dothideomycetes genomes: a test case for predicting lifestyles and emergence of pathogens.</title>
        <authorList>
            <person name="Haridas S."/>
            <person name="Albert R."/>
            <person name="Binder M."/>
            <person name="Bloem J."/>
            <person name="Labutti K."/>
            <person name="Salamov A."/>
            <person name="Andreopoulos B."/>
            <person name="Baker S."/>
            <person name="Barry K."/>
            <person name="Bills G."/>
            <person name="Bluhm B."/>
            <person name="Cannon C."/>
            <person name="Castanera R."/>
            <person name="Culley D."/>
            <person name="Daum C."/>
            <person name="Ezra D."/>
            <person name="Gonzalez J."/>
            <person name="Henrissat B."/>
            <person name="Kuo A."/>
            <person name="Liang C."/>
            <person name="Lipzen A."/>
            <person name="Lutzoni F."/>
            <person name="Magnuson J."/>
            <person name="Mondo S."/>
            <person name="Nolan M."/>
            <person name="Ohm R."/>
            <person name="Pangilinan J."/>
            <person name="Park H.-J."/>
            <person name="Ramirez L."/>
            <person name="Alfaro M."/>
            <person name="Sun H."/>
            <person name="Tritt A."/>
            <person name="Yoshinaga Y."/>
            <person name="Zwiers L.-H."/>
            <person name="Turgeon B."/>
            <person name="Goodwin S."/>
            <person name="Spatafora J."/>
            <person name="Crous P."/>
            <person name="Grigoriev I."/>
        </authorList>
    </citation>
    <scope>NUCLEOTIDE SEQUENCE</scope>
    <source>
        <strain evidence="1">CBS 121410</strain>
    </source>
</reference>
<dbReference type="InterPro" id="IPR005198">
    <property type="entry name" value="Glyco_hydro_76"/>
</dbReference>
<accession>A0A6A5YDX3</accession>
<dbReference type="AlphaFoldDB" id="A0A6A5YDX3"/>
<proteinExistence type="predicted"/>
<dbReference type="PANTHER" id="PTHR47791:SF2">
    <property type="entry name" value="ENDO MANNANASE, GH76 FAMILY (EUROFUNG)"/>
    <property type="match status" value="1"/>
</dbReference>
<dbReference type="GO" id="GO:0016787">
    <property type="term" value="F:hydrolase activity"/>
    <property type="evidence" value="ECO:0007669"/>
    <property type="project" value="UniProtKB-KW"/>
</dbReference>
<sequence length="561" mass="61355">MAETLATMQQQYFNGCTWQSSTQWTGATIQTHMTSAMISLSSYMDYQVPPEGVSGLSGDAYVHESLIRSYFDQIVEYYYSQQTMEFTTENYDDMSWLALGWLEAIKFIGLHSALHYGDQYNNASSASVFYGNKYVPAFAHRARLFSDLVNHGYDDFEVLCSGGIVWGPYVAPYKNSITNELYVALNMGMYQYFPGDYDPGTSYIVNSSNACVDQTYGAVTNPQVPQALNASSPPLMPIAAHNKTYLDRAMAGYNWLTTINMTDAQGLFTDGYHLSDWNSVTNTSASNKCDERNEMVYTYNQGVLLSGIRGLWETTGDSTYLSYGYSLIDSVINATGFHASNSSAFMGLGRGGVLEDLCDANGDCSQDAQNFKGPFFHHLKLFCAPLPAEPATRNITFGDADEQSRAHASLCSDYTSWIAHNAGAAYATRNATDDYGMWWGPPAGTTNVSSTTQSNVQSNDPRLYYGAGAIDYRDDRQLLFALPEFGADPQKEKGLFKGMEKVNGSEYRTAGTASGTADVNDRGRGRTVETQSGALAVFDALYSVAGKAAYGSAVGRSGGRI</sequence>
<dbReference type="Gene3D" id="1.50.10.20">
    <property type="match status" value="1"/>
</dbReference>
<protein>
    <submittedName>
        <fullName evidence="1">Glycoside hydrolase family 76 protein</fullName>
    </submittedName>
</protein>
<dbReference type="Pfam" id="PF03663">
    <property type="entry name" value="Glyco_hydro_76"/>
    <property type="match status" value="1"/>
</dbReference>
<dbReference type="InterPro" id="IPR053169">
    <property type="entry name" value="MUG_Protein"/>
</dbReference>
<evidence type="ECO:0000313" key="2">
    <source>
        <dbReference type="Proteomes" id="UP000799776"/>
    </source>
</evidence>
<dbReference type="PANTHER" id="PTHR47791">
    <property type="entry name" value="MEIOTICALLY UP-REGULATED GENE 191 PROTEIN"/>
    <property type="match status" value="1"/>
</dbReference>
<dbReference type="Proteomes" id="UP000799776">
    <property type="component" value="Unassembled WGS sequence"/>
</dbReference>
<organism evidence="1 2">
    <name type="scientific">Saccharata proteae CBS 121410</name>
    <dbReference type="NCBI Taxonomy" id="1314787"/>
    <lineage>
        <taxon>Eukaryota</taxon>
        <taxon>Fungi</taxon>
        <taxon>Dikarya</taxon>
        <taxon>Ascomycota</taxon>
        <taxon>Pezizomycotina</taxon>
        <taxon>Dothideomycetes</taxon>
        <taxon>Dothideomycetes incertae sedis</taxon>
        <taxon>Botryosphaeriales</taxon>
        <taxon>Saccharataceae</taxon>
        <taxon>Saccharata</taxon>
    </lineage>
</organism>
<name>A0A6A5YDX3_9PEZI</name>
<dbReference type="InterPro" id="IPR008928">
    <property type="entry name" value="6-hairpin_glycosidase_sf"/>
</dbReference>
<keyword evidence="2" id="KW-1185">Reference proteome</keyword>
<evidence type="ECO:0000313" key="1">
    <source>
        <dbReference type="EMBL" id="KAF2089547.1"/>
    </source>
</evidence>
<keyword evidence="1" id="KW-0378">Hydrolase</keyword>